<accession>A0A380RUV6</accession>
<evidence type="ECO:0008006" key="4">
    <source>
        <dbReference type="Google" id="ProtNLM"/>
    </source>
</evidence>
<evidence type="ECO:0000256" key="1">
    <source>
        <dbReference type="SAM" id="SignalP"/>
    </source>
</evidence>
<feature type="chain" id="PRO_5016970956" description="Lipoprotein" evidence="1">
    <location>
        <begin position="18"/>
        <end position="267"/>
    </location>
</feature>
<dbReference type="EMBL" id="UHJL01000001">
    <property type="protein sequence ID" value="SUQ18787.1"/>
    <property type="molecule type" value="Genomic_DNA"/>
</dbReference>
<evidence type="ECO:0000313" key="3">
    <source>
        <dbReference type="Proteomes" id="UP000255423"/>
    </source>
</evidence>
<dbReference type="RefSeq" id="WP_233138462.1">
    <property type="nucleotide sequence ID" value="NZ_UHJL01000001.1"/>
</dbReference>
<proteinExistence type="predicted"/>
<feature type="signal peptide" evidence="1">
    <location>
        <begin position="1"/>
        <end position="17"/>
    </location>
</feature>
<protein>
    <recommendedName>
        <fullName evidence="4">Lipoprotein</fullName>
    </recommendedName>
</protein>
<keyword evidence="1" id="KW-0732">Signal</keyword>
<dbReference type="AlphaFoldDB" id="A0A380RUV6"/>
<dbReference type="Proteomes" id="UP000255423">
    <property type="component" value="Unassembled WGS sequence"/>
</dbReference>
<dbReference type="PROSITE" id="PS51257">
    <property type="entry name" value="PROKAR_LIPOPROTEIN"/>
    <property type="match status" value="1"/>
</dbReference>
<evidence type="ECO:0000313" key="2">
    <source>
        <dbReference type="EMBL" id="SUQ18787.1"/>
    </source>
</evidence>
<reference evidence="2 3" key="1">
    <citation type="submission" date="2017-08" db="EMBL/GenBank/DDBJ databases">
        <authorList>
            <person name="de Groot N.N."/>
        </authorList>
    </citation>
    <scope>NUCLEOTIDE SEQUENCE [LARGE SCALE GENOMIC DNA]</scope>
    <source>
        <strain evidence="2 3">HM2</strain>
    </source>
</reference>
<name>A0A380RUV6_FIBSU</name>
<organism evidence="2 3">
    <name type="scientific">Fibrobacter succinogenes</name>
    <name type="common">Bacteroides succinogenes</name>
    <dbReference type="NCBI Taxonomy" id="833"/>
    <lineage>
        <taxon>Bacteria</taxon>
        <taxon>Pseudomonadati</taxon>
        <taxon>Fibrobacterota</taxon>
        <taxon>Fibrobacteria</taxon>
        <taxon>Fibrobacterales</taxon>
        <taxon>Fibrobacteraceae</taxon>
        <taxon>Fibrobacter</taxon>
    </lineage>
</organism>
<sequence length="267" mass="30724">MKSVIRILLAFSLVMLAACKTKDPVIVTVGDSKLHQSEVYTYAPDWDSWGDRERILFLQRWIDEELVYQQAVKAGALKDSVLIRMIERTKRKIVADYFMQSYLDTMIVSDVEKIDFYHKNQDLYLNGKTTVSGAIMSFADWKSAVQYYKEFKNTKFESIPPNHRLVKRMREFDGVDETPDPCMIPSIRRAVVGRITPMKVCDGAAKIAVVTNKLDSADARPLDEVIDDVSMHAWVEHQNTVVKRLKDEWKTGIPIITKMNVLSEKEK</sequence>
<gene>
    <name evidence="2" type="ORF">SAMN05661053_0006</name>
</gene>